<sequence>MKIKQFLIILLLVFFTGNAHAQFGKNCELRQVKINLINPGIEYEMALGTNTTLDIKAGIQVALDPLLPDVYREFGVFPAIAGQYRYYYNFGKRQRKRKQIYGNSANYVAPAVAVFFPSSRTIANENVAGAFGYAGLVTGIQRSYDSGFNFSVDVGAAYYDGQFEGGIYPVANLSIGFIISEKRWCVGR</sequence>
<evidence type="ECO:0000256" key="1">
    <source>
        <dbReference type="SAM" id="SignalP"/>
    </source>
</evidence>
<dbReference type="OrthoDB" id="883248at2"/>
<proteinExistence type="predicted"/>
<dbReference type="STRING" id="228958.SAMN04488007_1547"/>
<dbReference type="RefSeq" id="WP_073242729.1">
    <property type="nucleotide sequence ID" value="NZ_FQZX01000001.1"/>
</dbReference>
<keyword evidence="1" id="KW-0732">Signal</keyword>
<feature type="chain" id="PRO_5012048129" description="Outer membrane protein beta-barrel domain-containing protein" evidence="1">
    <location>
        <begin position="22"/>
        <end position="188"/>
    </location>
</feature>
<organism evidence="2 3">
    <name type="scientific">Maribacter aquivivus</name>
    <dbReference type="NCBI Taxonomy" id="228958"/>
    <lineage>
        <taxon>Bacteria</taxon>
        <taxon>Pseudomonadati</taxon>
        <taxon>Bacteroidota</taxon>
        <taxon>Flavobacteriia</taxon>
        <taxon>Flavobacteriales</taxon>
        <taxon>Flavobacteriaceae</taxon>
        <taxon>Maribacter</taxon>
    </lineage>
</organism>
<evidence type="ECO:0000313" key="3">
    <source>
        <dbReference type="Proteomes" id="UP000184314"/>
    </source>
</evidence>
<feature type="signal peptide" evidence="1">
    <location>
        <begin position="1"/>
        <end position="21"/>
    </location>
</feature>
<name>A0A1M6MEC0_9FLAO</name>
<dbReference type="EMBL" id="FQZX01000001">
    <property type="protein sequence ID" value="SHJ81690.1"/>
    <property type="molecule type" value="Genomic_DNA"/>
</dbReference>
<gene>
    <name evidence="2" type="ORF">SAMN04488007_1547</name>
</gene>
<keyword evidence="3" id="KW-1185">Reference proteome</keyword>
<accession>A0A1M6MEC0</accession>
<reference evidence="3" key="1">
    <citation type="submission" date="2016-11" db="EMBL/GenBank/DDBJ databases">
        <authorList>
            <person name="Varghese N."/>
            <person name="Submissions S."/>
        </authorList>
    </citation>
    <scope>NUCLEOTIDE SEQUENCE [LARGE SCALE GENOMIC DNA]</scope>
    <source>
        <strain evidence="3">DSM 16478</strain>
    </source>
</reference>
<evidence type="ECO:0000313" key="2">
    <source>
        <dbReference type="EMBL" id="SHJ81690.1"/>
    </source>
</evidence>
<dbReference type="Proteomes" id="UP000184314">
    <property type="component" value="Unassembled WGS sequence"/>
</dbReference>
<protein>
    <recommendedName>
        <fullName evidence="4">Outer membrane protein beta-barrel domain-containing protein</fullName>
    </recommendedName>
</protein>
<dbReference type="AlphaFoldDB" id="A0A1M6MEC0"/>
<evidence type="ECO:0008006" key="4">
    <source>
        <dbReference type="Google" id="ProtNLM"/>
    </source>
</evidence>